<evidence type="ECO:0000256" key="1">
    <source>
        <dbReference type="SAM" id="MobiDB-lite"/>
    </source>
</evidence>
<evidence type="ECO:0000313" key="2">
    <source>
        <dbReference type="EMBL" id="OAY24557.1"/>
    </source>
</evidence>
<name>A0A2C9U4B0_MANES</name>
<sequence>MPTEEGGVEKVGEDIPSPEYGRNQKTFLHSSVTWDETTRLPESTGAEVHFSRLPLPIAPRFLNEEKEFEGKHQVRPPNFKFGC</sequence>
<organism evidence="2">
    <name type="scientific">Manihot esculenta</name>
    <name type="common">Cassava</name>
    <name type="synonym">Jatropha manihot</name>
    <dbReference type="NCBI Taxonomy" id="3983"/>
    <lineage>
        <taxon>Eukaryota</taxon>
        <taxon>Viridiplantae</taxon>
        <taxon>Streptophyta</taxon>
        <taxon>Embryophyta</taxon>
        <taxon>Tracheophyta</taxon>
        <taxon>Spermatophyta</taxon>
        <taxon>Magnoliopsida</taxon>
        <taxon>eudicotyledons</taxon>
        <taxon>Gunneridae</taxon>
        <taxon>Pentapetalae</taxon>
        <taxon>rosids</taxon>
        <taxon>fabids</taxon>
        <taxon>Malpighiales</taxon>
        <taxon>Euphorbiaceae</taxon>
        <taxon>Crotonoideae</taxon>
        <taxon>Manihoteae</taxon>
        <taxon>Manihot</taxon>
    </lineage>
</organism>
<accession>A0A2C9U4B0</accession>
<dbReference type="AlphaFoldDB" id="A0A2C9U4B0"/>
<gene>
    <name evidence="2" type="ORF">MANES_17G024700</name>
</gene>
<protein>
    <submittedName>
        <fullName evidence="2">Uncharacterized protein</fullName>
    </submittedName>
</protein>
<proteinExistence type="predicted"/>
<dbReference type="EMBL" id="CM004403">
    <property type="protein sequence ID" value="OAY24557.1"/>
    <property type="molecule type" value="Genomic_DNA"/>
</dbReference>
<feature type="region of interest" description="Disordered" evidence="1">
    <location>
        <begin position="1"/>
        <end position="26"/>
    </location>
</feature>
<reference evidence="2" key="1">
    <citation type="submission" date="2016-02" db="EMBL/GenBank/DDBJ databases">
        <title>WGS assembly of Manihot esculenta.</title>
        <authorList>
            <person name="Bredeson J.V."/>
            <person name="Prochnik S.E."/>
            <person name="Lyons J.B."/>
            <person name="Schmutz J."/>
            <person name="Grimwood J."/>
            <person name="Vrebalov J."/>
            <person name="Bart R.S."/>
            <person name="Amuge T."/>
            <person name="Ferguson M.E."/>
            <person name="Green R."/>
            <person name="Putnam N."/>
            <person name="Stites J."/>
            <person name="Rounsley S."/>
            <person name="Rokhsar D.S."/>
        </authorList>
    </citation>
    <scope>NUCLEOTIDE SEQUENCE [LARGE SCALE GENOMIC DNA]</scope>
    <source>
        <tissue evidence="2">Leaf</tissue>
    </source>
</reference>